<feature type="domain" description="FAD-binding FR-type" evidence="15">
    <location>
        <begin position="312"/>
        <end position="436"/>
    </location>
</feature>
<organism evidence="16 17">
    <name type="scientific">Aspergillus lucknowensis</name>
    <dbReference type="NCBI Taxonomy" id="176173"/>
    <lineage>
        <taxon>Eukaryota</taxon>
        <taxon>Fungi</taxon>
        <taxon>Dikarya</taxon>
        <taxon>Ascomycota</taxon>
        <taxon>Pezizomycotina</taxon>
        <taxon>Eurotiomycetes</taxon>
        <taxon>Eurotiomycetidae</taxon>
        <taxon>Eurotiales</taxon>
        <taxon>Aspergillaceae</taxon>
        <taxon>Aspergillus</taxon>
        <taxon>Aspergillus subgen. Nidulantes</taxon>
    </lineage>
</organism>
<sequence length="657" mass="73138">MMHPAHDAEEVPSGTPWLDQPVMLHSSRADECTLTAEQCVYRRGHWRYWYEADHVYALNTTYFLCATVAVFAIIHFAARYAPAWARKNPVWRRSTAAGRFLAYRGVRFPVLGVPALGYSYASLGVVLLISVGVVFFSAMTLGPRPYYWPNTATVSFGGSPPIATRSGWIAIALLPFVLALSVKANLISAITGVPHEKLQVFHHWTSYAMFVLALVHTFPFIVYNISIGNMESEWDTSVFYWTGVVALLAQTYLTFMSLSPIRNRYYEFFKPTHFLIALVFILFLFFHCDFRLTSWDYIIAAVTIYTACLLFAFLRTHLINHFQRKSATLTLLPSNALLQIKLPTVMTWKPGQHVFLRFVPSRKLGLLQGLHVLTSHPFTISSSSQNSRETRNANEMVFYVKPRDGITGRLAHIAAQHPGMAHTVFVEGPYGGIDTGILSRFESVAIITGGSGGGFSLPVFEEALRVYKKTEARREGGEQGYGAIRVVFATRSRAIARWYRRETWVLRERYGLEGNADISVSIHLTSNDGDKRSFTGGVDPEKTAIATTTTTTATSDVRALPTSTSSLSISRPLEKDHSDKSENDEGEEDPSTFQTGRPNIPGIIATTTESAKRTAIFACGPSSMLDDVRSAAANEQSRILRGSSKGEEVYLHSETFS</sequence>
<evidence type="ECO:0000256" key="10">
    <source>
        <dbReference type="ARBA" id="ARBA00023065"/>
    </source>
</evidence>
<dbReference type="SFLD" id="SFLDS00052">
    <property type="entry name" value="Ferric_Reductase_Domain"/>
    <property type="match status" value="1"/>
</dbReference>
<keyword evidence="8 14" id="KW-1133">Transmembrane helix</keyword>
<evidence type="ECO:0000256" key="5">
    <source>
        <dbReference type="ARBA" id="ARBA00022475"/>
    </source>
</evidence>
<dbReference type="PANTHER" id="PTHR32361:SF23">
    <property type="entry name" value="FERRIC-CHELATE REDUCTASE"/>
    <property type="match status" value="1"/>
</dbReference>
<comment type="catalytic activity">
    <reaction evidence="12">
        <text>2 a Fe(II)-siderophore + NADP(+) + H(+) = 2 a Fe(III)-siderophore + NADPH</text>
        <dbReference type="Rhea" id="RHEA:28795"/>
        <dbReference type="Rhea" id="RHEA-COMP:11342"/>
        <dbReference type="Rhea" id="RHEA-COMP:11344"/>
        <dbReference type="ChEBI" id="CHEBI:15378"/>
        <dbReference type="ChEBI" id="CHEBI:29033"/>
        <dbReference type="ChEBI" id="CHEBI:29034"/>
        <dbReference type="ChEBI" id="CHEBI:57783"/>
        <dbReference type="ChEBI" id="CHEBI:58349"/>
        <dbReference type="EC" id="1.16.1.9"/>
    </reaction>
</comment>
<dbReference type="CDD" id="cd06186">
    <property type="entry name" value="NOX_Duox_like_FAD_NADP"/>
    <property type="match status" value="1"/>
</dbReference>
<evidence type="ECO:0000256" key="2">
    <source>
        <dbReference type="ARBA" id="ARBA00006278"/>
    </source>
</evidence>
<dbReference type="InterPro" id="IPR013130">
    <property type="entry name" value="Fe3_Rdtase_TM_dom"/>
</dbReference>
<keyword evidence="7" id="KW-0249">Electron transport</keyword>
<dbReference type="Gene3D" id="3.40.50.80">
    <property type="entry name" value="Nucleotide-binding domain of ferredoxin-NADP reductase (FNR) module"/>
    <property type="match status" value="1"/>
</dbReference>
<evidence type="ECO:0000256" key="7">
    <source>
        <dbReference type="ARBA" id="ARBA00022982"/>
    </source>
</evidence>
<dbReference type="EMBL" id="JBFXLQ010000022">
    <property type="protein sequence ID" value="KAL2866889.1"/>
    <property type="molecule type" value="Genomic_DNA"/>
</dbReference>
<dbReference type="Proteomes" id="UP001610432">
    <property type="component" value="Unassembled WGS sequence"/>
</dbReference>
<evidence type="ECO:0000256" key="3">
    <source>
        <dbReference type="ARBA" id="ARBA00012668"/>
    </source>
</evidence>
<comment type="similarity">
    <text evidence="2">Belongs to the ferric reductase (FRE) family.</text>
</comment>
<feature type="compositionally biased region" description="Low complexity" evidence="13">
    <location>
        <begin position="543"/>
        <end position="554"/>
    </location>
</feature>
<evidence type="ECO:0000256" key="1">
    <source>
        <dbReference type="ARBA" id="ARBA00004651"/>
    </source>
</evidence>
<evidence type="ECO:0000256" key="11">
    <source>
        <dbReference type="ARBA" id="ARBA00023136"/>
    </source>
</evidence>
<name>A0ABR4LQR2_9EURO</name>
<feature type="transmembrane region" description="Helical" evidence="14">
    <location>
        <begin position="238"/>
        <end position="256"/>
    </location>
</feature>
<evidence type="ECO:0000259" key="15">
    <source>
        <dbReference type="PROSITE" id="PS51384"/>
    </source>
</evidence>
<dbReference type="PANTHER" id="PTHR32361">
    <property type="entry name" value="FERRIC/CUPRIC REDUCTASE TRANSMEMBRANE COMPONENT"/>
    <property type="match status" value="1"/>
</dbReference>
<protein>
    <recommendedName>
        <fullName evidence="3">ferric-chelate reductase (NADPH)</fullName>
        <ecNumber evidence="3">1.16.1.9</ecNumber>
    </recommendedName>
</protein>
<keyword evidence="10" id="KW-0406">Ion transport</keyword>
<keyword evidence="17" id="KW-1185">Reference proteome</keyword>
<dbReference type="RefSeq" id="XP_070885868.1">
    <property type="nucleotide sequence ID" value="XM_071033029.1"/>
</dbReference>
<dbReference type="Pfam" id="PF08030">
    <property type="entry name" value="NAD_binding_6"/>
    <property type="match status" value="1"/>
</dbReference>
<dbReference type="Pfam" id="PF08022">
    <property type="entry name" value="FAD_binding_8"/>
    <property type="match status" value="1"/>
</dbReference>
<evidence type="ECO:0000313" key="17">
    <source>
        <dbReference type="Proteomes" id="UP001610432"/>
    </source>
</evidence>
<feature type="transmembrane region" description="Helical" evidence="14">
    <location>
        <begin position="297"/>
        <end position="314"/>
    </location>
</feature>
<feature type="transmembrane region" description="Helical" evidence="14">
    <location>
        <begin position="117"/>
        <end position="139"/>
    </location>
</feature>
<dbReference type="InterPro" id="IPR051410">
    <property type="entry name" value="Ferric/Cupric_Reductase"/>
</dbReference>
<reference evidence="16 17" key="1">
    <citation type="submission" date="2024-07" db="EMBL/GenBank/DDBJ databases">
        <title>Section-level genome sequencing and comparative genomics of Aspergillus sections Usti and Cavernicolus.</title>
        <authorList>
            <consortium name="Lawrence Berkeley National Laboratory"/>
            <person name="Nybo J.L."/>
            <person name="Vesth T.C."/>
            <person name="Theobald S."/>
            <person name="Frisvad J.C."/>
            <person name="Larsen T.O."/>
            <person name="Kjaerboelling I."/>
            <person name="Rothschild-Mancinelli K."/>
            <person name="Lyhne E.K."/>
            <person name="Kogle M.E."/>
            <person name="Barry K."/>
            <person name="Clum A."/>
            <person name="Na H."/>
            <person name="Ledsgaard L."/>
            <person name="Lin J."/>
            <person name="Lipzen A."/>
            <person name="Kuo A."/>
            <person name="Riley R."/>
            <person name="Mondo S."/>
            <person name="Labutti K."/>
            <person name="Haridas S."/>
            <person name="Pangalinan J."/>
            <person name="Salamov A.A."/>
            <person name="Simmons B.A."/>
            <person name="Magnuson J.K."/>
            <person name="Chen J."/>
            <person name="Drula E."/>
            <person name="Henrissat B."/>
            <person name="Wiebenga A."/>
            <person name="Lubbers R.J."/>
            <person name="Gomes A.C."/>
            <person name="Macurrencykelacurrency M.R."/>
            <person name="Stajich J."/>
            <person name="Grigoriev I.V."/>
            <person name="Mortensen U.H."/>
            <person name="De Vries R.P."/>
            <person name="Baker S.E."/>
            <person name="Andersen M.R."/>
        </authorList>
    </citation>
    <scope>NUCLEOTIDE SEQUENCE [LARGE SCALE GENOMIC DNA]</scope>
    <source>
        <strain evidence="16 17">CBS 449.75</strain>
    </source>
</reference>
<evidence type="ECO:0000256" key="4">
    <source>
        <dbReference type="ARBA" id="ARBA00022448"/>
    </source>
</evidence>
<comment type="caution">
    <text evidence="16">The sequence shown here is derived from an EMBL/GenBank/DDBJ whole genome shotgun (WGS) entry which is preliminary data.</text>
</comment>
<keyword evidence="4" id="KW-0813">Transport</keyword>
<dbReference type="InterPro" id="IPR013112">
    <property type="entry name" value="FAD-bd_8"/>
</dbReference>
<dbReference type="InterPro" id="IPR017927">
    <property type="entry name" value="FAD-bd_FR_type"/>
</dbReference>
<proteinExistence type="inferred from homology"/>
<dbReference type="InterPro" id="IPR013121">
    <property type="entry name" value="Fe_red_NAD-bd_6"/>
</dbReference>
<evidence type="ECO:0000256" key="13">
    <source>
        <dbReference type="SAM" id="MobiDB-lite"/>
    </source>
</evidence>
<dbReference type="EC" id="1.16.1.9" evidence="3"/>
<accession>A0ABR4LQR2</accession>
<evidence type="ECO:0000256" key="14">
    <source>
        <dbReference type="SAM" id="Phobius"/>
    </source>
</evidence>
<evidence type="ECO:0000256" key="9">
    <source>
        <dbReference type="ARBA" id="ARBA00023002"/>
    </source>
</evidence>
<keyword evidence="9" id="KW-0560">Oxidoreductase</keyword>
<feature type="transmembrane region" description="Helical" evidence="14">
    <location>
        <begin position="167"/>
        <end position="186"/>
    </location>
</feature>
<keyword evidence="5" id="KW-1003">Cell membrane</keyword>
<keyword evidence="11 14" id="KW-0472">Membrane</keyword>
<dbReference type="SUPFAM" id="SSF63380">
    <property type="entry name" value="Riboflavin synthase domain-like"/>
    <property type="match status" value="1"/>
</dbReference>
<dbReference type="GeneID" id="98148101"/>
<dbReference type="InterPro" id="IPR017938">
    <property type="entry name" value="Riboflavin_synthase-like_b-brl"/>
</dbReference>
<feature type="transmembrane region" description="Helical" evidence="14">
    <location>
        <begin position="268"/>
        <end position="285"/>
    </location>
</feature>
<feature type="transmembrane region" description="Helical" evidence="14">
    <location>
        <begin position="56"/>
        <end position="78"/>
    </location>
</feature>
<evidence type="ECO:0000256" key="12">
    <source>
        <dbReference type="ARBA" id="ARBA00048483"/>
    </source>
</evidence>
<feature type="region of interest" description="Disordered" evidence="13">
    <location>
        <begin position="529"/>
        <end position="602"/>
    </location>
</feature>
<evidence type="ECO:0000256" key="6">
    <source>
        <dbReference type="ARBA" id="ARBA00022692"/>
    </source>
</evidence>
<evidence type="ECO:0000313" key="16">
    <source>
        <dbReference type="EMBL" id="KAL2866889.1"/>
    </source>
</evidence>
<feature type="compositionally biased region" description="Basic and acidic residues" evidence="13">
    <location>
        <begin position="572"/>
        <end position="583"/>
    </location>
</feature>
<dbReference type="PROSITE" id="PS51384">
    <property type="entry name" value="FAD_FR"/>
    <property type="match status" value="1"/>
</dbReference>
<dbReference type="Pfam" id="PF01794">
    <property type="entry name" value="Ferric_reduct"/>
    <property type="match status" value="1"/>
</dbReference>
<dbReference type="InterPro" id="IPR039261">
    <property type="entry name" value="FNR_nucleotide-bd"/>
</dbReference>
<dbReference type="SFLD" id="SFLDG01168">
    <property type="entry name" value="Ferric_reductase_subgroup_(FRE"/>
    <property type="match status" value="1"/>
</dbReference>
<comment type="subcellular location">
    <subcellularLocation>
        <location evidence="1">Cell membrane</location>
        <topology evidence="1">Multi-pass membrane protein</topology>
    </subcellularLocation>
</comment>
<feature type="transmembrane region" description="Helical" evidence="14">
    <location>
        <begin position="207"/>
        <end position="226"/>
    </location>
</feature>
<keyword evidence="6 14" id="KW-0812">Transmembrane</keyword>
<gene>
    <name evidence="16" type="ORF">BJX67DRAFT_381520</name>
</gene>
<evidence type="ECO:0000256" key="8">
    <source>
        <dbReference type="ARBA" id="ARBA00022989"/>
    </source>
</evidence>